<keyword evidence="3" id="KW-1185">Reference proteome</keyword>
<dbReference type="EMBL" id="SLZR01000015">
    <property type="protein sequence ID" value="TCS38737.1"/>
    <property type="molecule type" value="Genomic_DNA"/>
</dbReference>
<dbReference type="InterPro" id="IPR007899">
    <property type="entry name" value="CHAD_dom"/>
</dbReference>
<evidence type="ECO:0000313" key="2">
    <source>
        <dbReference type="EMBL" id="TCS38737.1"/>
    </source>
</evidence>
<accession>A0A4R3HZB0</accession>
<dbReference type="PANTHER" id="PTHR39339">
    <property type="entry name" value="SLR1444 PROTEIN"/>
    <property type="match status" value="1"/>
</dbReference>
<dbReference type="RefSeq" id="WP_132702758.1">
    <property type="nucleotide sequence ID" value="NZ_SLZR01000015.1"/>
</dbReference>
<reference evidence="2 3" key="1">
    <citation type="submission" date="2019-03" db="EMBL/GenBank/DDBJ databases">
        <title>Genomic Encyclopedia of Archaeal and Bacterial Type Strains, Phase II (KMG-II): from individual species to whole genera.</title>
        <authorList>
            <person name="Goeker M."/>
        </authorList>
    </citation>
    <scope>NUCLEOTIDE SEQUENCE [LARGE SCALE GENOMIC DNA]</scope>
    <source>
        <strain evidence="2 3">DSM 15388</strain>
    </source>
</reference>
<dbReference type="Gene3D" id="1.40.20.10">
    <property type="entry name" value="CHAD domain"/>
    <property type="match status" value="1"/>
</dbReference>
<dbReference type="OrthoDB" id="9810154at2"/>
<dbReference type="PANTHER" id="PTHR39339:SF1">
    <property type="entry name" value="CHAD DOMAIN-CONTAINING PROTEIN"/>
    <property type="match status" value="1"/>
</dbReference>
<dbReference type="InterPro" id="IPR038186">
    <property type="entry name" value="CHAD_dom_sf"/>
</dbReference>
<sequence>MKNVKAVQPVLSYKIAEQLNSCRALENSIAAEGRDIETLHDYRVALRRCRALLGLFREAYPPPFRKVLSQGLKELAHNTSQLRDLDVFLSLHAQYQSWVADKRVPDLDLFFGAIAANQQQQAAQLQQWLGSYRYKQAMQQLVEFFTTYSQSPEACRDDKQVKKAVKAAIARQRKKINRITEAIERDGREQEIHQLRIEYKKLRYLLEAFGYLFKKDKFREPLRQLKQQQETLGQFNDCAVQLASIENFSALMPEQVDRGFIARLQKKLTGKKIKLQVTILQQLAAQA</sequence>
<gene>
    <name evidence="2" type="ORF">BCF53_11511</name>
</gene>
<dbReference type="AlphaFoldDB" id="A0A4R3HZB0"/>
<dbReference type="PROSITE" id="PS51708">
    <property type="entry name" value="CHAD"/>
    <property type="match status" value="1"/>
</dbReference>
<proteinExistence type="predicted"/>
<name>A0A4R3HZB0_9GAMM</name>
<organism evidence="2 3">
    <name type="scientific">Reinekea marinisedimentorum</name>
    <dbReference type="NCBI Taxonomy" id="230495"/>
    <lineage>
        <taxon>Bacteria</taxon>
        <taxon>Pseudomonadati</taxon>
        <taxon>Pseudomonadota</taxon>
        <taxon>Gammaproteobacteria</taxon>
        <taxon>Oceanospirillales</taxon>
        <taxon>Saccharospirillaceae</taxon>
        <taxon>Reinekea</taxon>
    </lineage>
</organism>
<feature type="domain" description="CHAD" evidence="1">
    <location>
        <begin position="1"/>
        <end position="287"/>
    </location>
</feature>
<evidence type="ECO:0000313" key="3">
    <source>
        <dbReference type="Proteomes" id="UP000295793"/>
    </source>
</evidence>
<dbReference type="Proteomes" id="UP000295793">
    <property type="component" value="Unassembled WGS sequence"/>
</dbReference>
<dbReference type="SMART" id="SM00880">
    <property type="entry name" value="CHAD"/>
    <property type="match status" value="1"/>
</dbReference>
<protein>
    <submittedName>
        <fullName evidence="2">CHAD domain-containing protein</fullName>
    </submittedName>
</protein>
<evidence type="ECO:0000259" key="1">
    <source>
        <dbReference type="PROSITE" id="PS51708"/>
    </source>
</evidence>
<dbReference type="Pfam" id="PF05235">
    <property type="entry name" value="CHAD"/>
    <property type="match status" value="1"/>
</dbReference>
<comment type="caution">
    <text evidence="2">The sequence shown here is derived from an EMBL/GenBank/DDBJ whole genome shotgun (WGS) entry which is preliminary data.</text>
</comment>